<dbReference type="SMART" id="SM00516">
    <property type="entry name" value="SEC14"/>
    <property type="match status" value="1"/>
</dbReference>
<gene>
    <name evidence="2" type="ORF">PHYEVI_LOCUS8597</name>
</gene>
<dbReference type="PANTHER" id="PTHR10174">
    <property type="entry name" value="ALPHA-TOCOPHEROL TRANSFER PROTEIN-RELATED"/>
    <property type="match status" value="1"/>
</dbReference>
<dbReference type="SUPFAM" id="SSF52087">
    <property type="entry name" value="CRAL/TRIO domain"/>
    <property type="match status" value="1"/>
</dbReference>
<dbReference type="EMBL" id="OU900098">
    <property type="protein sequence ID" value="CAG9862277.1"/>
    <property type="molecule type" value="Genomic_DNA"/>
</dbReference>
<evidence type="ECO:0000313" key="3">
    <source>
        <dbReference type="Proteomes" id="UP001153712"/>
    </source>
</evidence>
<dbReference type="Proteomes" id="UP001153712">
    <property type="component" value="Chromosome 5"/>
</dbReference>
<dbReference type="Pfam" id="PF00650">
    <property type="entry name" value="CRAL_TRIO"/>
    <property type="match status" value="1"/>
</dbReference>
<dbReference type="PROSITE" id="PS50191">
    <property type="entry name" value="CRAL_TRIO"/>
    <property type="match status" value="1"/>
</dbReference>
<sequence>MNGDDEKIRILREWIAKQPHLPQKSDENLVRRFLKCCNDSIERSKQLIDLYYTLRSHVPEVYSNRDPTAPEIQRIFENIQFLPLPKFTKDNHQLFVYRILTSDIEHYDFVNSVKAFSMVADVRMVEETAIADGEVPIFDMKNFTAKHITKVVFPVMKKLLIYSQEAHPMKLKEVHYVNAPPFLNKFLSILKPIIKSDVLQMIHFHPPNSETLFEHVPKELLPEEYGGTIGKCDDIANRWQRLVLQRKDYLTDDGYWKVEEIKRSANEGNPDYLGIQGSFKTISID</sequence>
<dbReference type="GO" id="GO:1902936">
    <property type="term" value="F:phosphatidylinositol bisphosphate binding"/>
    <property type="evidence" value="ECO:0007669"/>
    <property type="project" value="TreeGrafter"/>
</dbReference>
<dbReference type="PANTHER" id="PTHR10174:SF222">
    <property type="entry name" value="GH10083P-RELATED"/>
    <property type="match status" value="1"/>
</dbReference>
<organism evidence="2 3">
    <name type="scientific">Phyllotreta striolata</name>
    <name type="common">Striped flea beetle</name>
    <name type="synonym">Crioceris striolata</name>
    <dbReference type="NCBI Taxonomy" id="444603"/>
    <lineage>
        <taxon>Eukaryota</taxon>
        <taxon>Metazoa</taxon>
        <taxon>Ecdysozoa</taxon>
        <taxon>Arthropoda</taxon>
        <taxon>Hexapoda</taxon>
        <taxon>Insecta</taxon>
        <taxon>Pterygota</taxon>
        <taxon>Neoptera</taxon>
        <taxon>Endopterygota</taxon>
        <taxon>Coleoptera</taxon>
        <taxon>Polyphaga</taxon>
        <taxon>Cucujiformia</taxon>
        <taxon>Chrysomeloidea</taxon>
        <taxon>Chrysomelidae</taxon>
        <taxon>Galerucinae</taxon>
        <taxon>Alticini</taxon>
        <taxon>Phyllotreta</taxon>
    </lineage>
</organism>
<dbReference type="CDD" id="cd00170">
    <property type="entry name" value="SEC14"/>
    <property type="match status" value="1"/>
</dbReference>
<dbReference type="InterPro" id="IPR001251">
    <property type="entry name" value="CRAL-TRIO_dom"/>
</dbReference>
<dbReference type="PRINTS" id="PR00180">
    <property type="entry name" value="CRETINALDHBP"/>
</dbReference>
<reference evidence="2" key="1">
    <citation type="submission" date="2022-01" db="EMBL/GenBank/DDBJ databases">
        <authorList>
            <person name="King R."/>
        </authorList>
    </citation>
    <scope>NUCLEOTIDE SEQUENCE</scope>
</reference>
<dbReference type="InterPro" id="IPR036865">
    <property type="entry name" value="CRAL-TRIO_dom_sf"/>
</dbReference>
<accession>A0A9N9XPI7</accession>
<dbReference type="AlphaFoldDB" id="A0A9N9XPI7"/>
<name>A0A9N9XPI7_PHYSR</name>
<keyword evidence="3" id="KW-1185">Reference proteome</keyword>
<dbReference type="InterPro" id="IPR036273">
    <property type="entry name" value="CRAL/TRIO_N_dom_sf"/>
</dbReference>
<evidence type="ECO:0000259" key="1">
    <source>
        <dbReference type="PROSITE" id="PS50191"/>
    </source>
</evidence>
<dbReference type="OrthoDB" id="6682367at2759"/>
<proteinExistence type="predicted"/>
<dbReference type="GO" id="GO:0016020">
    <property type="term" value="C:membrane"/>
    <property type="evidence" value="ECO:0007669"/>
    <property type="project" value="TreeGrafter"/>
</dbReference>
<protein>
    <recommendedName>
        <fullName evidence="1">CRAL-TRIO domain-containing protein</fullName>
    </recommendedName>
</protein>
<dbReference type="Gene3D" id="3.40.525.10">
    <property type="entry name" value="CRAL-TRIO lipid binding domain"/>
    <property type="match status" value="1"/>
</dbReference>
<feature type="domain" description="CRAL-TRIO" evidence="1">
    <location>
        <begin position="69"/>
        <end position="233"/>
    </location>
</feature>
<evidence type="ECO:0000313" key="2">
    <source>
        <dbReference type="EMBL" id="CAG9862277.1"/>
    </source>
</evidence>
<dbReference type="SUPFAM" id="SSF46938">
    <property type="entry name" value="CRAL/TRIO N-terminal domain"/>
    <property type="match status" value="1"/>
</dbReference>